<accession>A0A833LYK9</accession>
<name>A0A833LYK9_9LEPT</name>
<dbReference type="PROSITE" id="PS51257">
    <property type="entry name" value="PROKAR_LIPOPROTEIN"/>
    <property type="match status" value="1"/>
</dbReference>
<reference evidence="1 2" key="1">
    <citation type="submission" date="2019-10" db="EMBL/GenBank/DDBJ databases">
        <title>Extracellular Electron Transfer in a Candidatus Methanoperedens spp. Enrichment Culture.</title>
        <authorList>
            <person name="Berger S."/>
            <person name="Rangel Shaw D."/>
            <person name="Berben T."/>
            <person name="In 'T Zandt M."/>
            <person name="Frank J."/>
            <person name="Reimann J."/>
            <person name="Jetten M.S.M."/>
            <person name="Welte C.U."/>
        </authorList>
    </citation>
    <scope>NUCLEOTIDE SEQUENCE [LARGE SCALE GENOMIC DNA]</scope>
    <source>
        <strain evidence="1">SB12</strain>
    </source>
</reference>
<sequence>MLKSVLSWIFLIGFLPSLLVGCESTGGLGYDLVRLDDEMKLFYQSEKEGNEEGYRQKINPLIEKRSPAVFADMVARIRYRRSLSGAPDYRCCRFSPIAKQSDLGRLVWIRCIVTRRSSKYWEVYIGSVVSPEKLATKQYENSLYLEQIGTSSREPPWGIPWPEYEGVGECDAF</sequence>
<evidence type="ECO:0000313" key="2">
    <source>
        <dbReference type="Proteomes" id="UP000460298"/>
    </source>
</evidence>
<dbReference type="AlphaFoldDB" id="A0A833LYK9"/>
<evidence type="ECO:0008006" key="3">
    <source>
        <dbReference type="Google" id="ProtNLM"/>
    </source>
</evidence>
<proteinExistence type="predicted"/>
<organism evidence="1 2">
    <name type="scientific">Leptonema illini</name>
    <dbReference type="NCBI Taxonomy" id="183"/>
    <lineage>
        <taxon>Bacteria</taxon>
        <taxon>Pseudomonadati</taxon>
        <taxon>Spirochaetota</taxon>
        <taxon>Spirochaetia</taxon>
        <taxon>Leptospirales</taxon>
        <taxon>Leptospiraceae</taxon>
        <taxon>Leptonema</taxon>
    </lineage>
</organism>
<gene>
    <name evidence="1" type="ORF">F9K24_03420</name>
</gene>
<comment type="caution">
    <text evidence="1">The sequence shown here is derived from an EMBL/GenBank/DDBJ whole genome shotgun (WGS) entry which is preliminary data.</text>
</comment>
<dbReference type="EMBL" id="WBUI01000002">
    <property type="protein sequence ID" value="KAB2934839.1"/>
    <property type="molecule type" value="Genomic_DNA"/>
</dbReference>
<evidence type="ECO:0000313" key="1">
    <source>
        <dbReference type="EMBL" id="KAB2934839.1"/>
    </source>
</evidence>
<dbReference type="Proteomes" id="UP000460298">
    <property type="component" value="Unassembled WGS sequence"/>
</dbReference>
<protein>
    <recommendedName>
        <fullName evidence="3">Lipoprotein</fullName>
    </recommendedName>
</protein>